<keyword evidence="2" id="KW-1185">Reference proteome</keyword>
<protein>
    <submittedName>
        <fullName evidence="1">Uncharacterized protein</fullName>
    </submittedName>
</protein>
<accession>A0A6A6FV03</accession>
<dbReference type="OrthoDB" id="3650245at2759"/>
<gene>
    <name evidence="1" type="ORF">CERZMDRAFT_93380</name>
</gene>
<proteinExistence type="predicted"/>
<evidence type="ECO:0000313" key="2">
    <source>
        <dbReference type="Proteomes" id="UP000799539"/>
    </source>
</evidence>
<sequence>MALSCQRNYLLSKPHLKKYKALRPEWRNVTIGESLSLLGVLVVIAKEPFIARLIRTSDASSAARSEDIQFFQAMCNPRDPEYPRLRHRMGFIESGIASLRECGALKEVQLDLLMLAAPPRWSGLRSGLRGLSLGTDAAWKLSEIPPLSQILPTGIERVSSVMHAGHGIDHGQSELEMVRKQLRTLKALFVSDVKLSHPYLQEVILRHDGRRIDLGMHTVVGHSGERMDALLESQVARSLRATGVVGVVMADRLEAFESTPWEEPESTTTLLTEEHWSEDWFAQTR</sequence>
<evidence type="ECO:0000313" key="1">
    <source>
        <dbReference type="EMBL" id="KAF2217332.1"/>
    </source>
</evidence>
<name>A0A6A6FV03_9PEZI</name>
<dbReference type="EMBL" id="ML992663">
    <property type="protein sequence ID" value="KAF2217332.1"/>
    <property type="molecule type" value="Genomic_DNA"/>
</dbReference>
<dbReference type="Proteomes" id="UP000799539">
    <property type="component" value="Unassembled WGS sequence"/>
</dbReference>
<dbReference type="AlphaFoldDB" id="A0A6A6FV03"/>
<reference evidence="1" key="1">
    <citation type="journal article" date="2020" name="Stud. Mycol.">
        <title>101 Dothideomycetes genomes: a test case for predicting lifestyles and emergence of pathogens.</title>
        <authorList>
            <person name="Haridas S."/>
            <person name="Albert R."/>
            <person name="Binder M."/>
            <person name="Bloem J."/>
            <person name="Labutti K."/>
            <person name="Salamov A."/>
            <person name="Andreopoulos B."/>
            <person name="Baker S."/>
            <person name="Barry K."/>
            <person name="Bills G."/>
            <person name="Bluhm B."/>
            <person name="Cannon C."/>
            <person name="Castanera R."/>
            <person name="Culley D."/>
            <person name="Daum C."/>
            <person name="Ezra D."/>
            <person name="Gonzalez J."/>
            <person name="Henrissat B."/>
            <person name="Kuo A."/>
            <person name="Liang C."/>
            <person name="Lipzen A."/>
            <person name="Lutzoni F."/>
            <person name="Magnuson J."/>
            <person name="Mondo S."/>
            <person name="Nolan M."/>
            <person name="Ohm R."/>
            <person name="Pangilinan J."/>
            <person name="Park H.-J."/>
            <person name="Ramirez L."/>
            <person name="Alfaro M."/>
            <person name="Sun H."/>
            <person name="Tritt A."/>
            <person name="Yoshinaga Y."/>
            <person name="Zwiers L.-H."/>
            <person name="Turgeon B."/>
            <person name="Goodwin S."/>
            <person name="Spatafora J."/>
            <person name="Crous P."/>
            <person name="Grigoriev I."/>
        </authorList>
    </citation>
    <scope>NUCLEOTIDE SEQUENCE</scope>
    <source>
        <strain evidence="1">SCOH1-5</strain>
    </source>
</reference>
<organism evidence="1 2">
    <name type="scientific">Cercospora zeae-maydis SCOH1-5</name>
    <dbReference type="NCBI Taxonomy" id="717836"/>
    <lineage>
        <taxon>Eukaryota</taxon>
        <taxon>Fungi</taxon>
        <taxon>Dikarya</taxon>
        <taxon>Ascomycota</taxon>
        <taxon>Pezizomycotina</taxon>
        <taxon>Dothideomycetes</taxon>
        <taxon>Dothideomycetidae</taxon>
        <taxon>Mycosphaerellales</taxon>
        <taxon>Mycosphaerellaceae</taxon>
        <taxon>Cercospora</taxon>
    </lineage>
</organism>